<accession>A0A1Y1V017</accession>
<sequence length="135" mass="16093">MYNVPELVSFILDRQYDDFKQMREFINDDINNLNINSQDIYFLEGCAAFIYKLQEELQKECTNFSEKLVLDKFINTVNTFKDLSIKFEKSSEKYNSFNDLNTYHLNTNELKIDLIKRIVNLSLCEINYNGTFYTC</sequence>
<dbReference type="AlphaFoldDB" id="A0A1Y1V017"/>
<dbReference type="OrthoDB" id="10638839at2759"/>
<evidence type="ECO:0000313" key="1">
    <source>
        <dbReference type="EMBL" id="ORX43505.1"/>
    </source>
</evidence>
<organism evidence="1 2">
    <name type="scientific">Piromyces finnis</name>
    <dbReference type="NCBI Taxonomy" id="1754191"/>
    <lineage>
        <taxon>Eukaryota</taxon>
        <taxon>Fungi</taxon>
        <taxon>Fungi incertae sedis</taxon>
        <taxon>Chytridiomycota</taxon>
        <taxon>Chytridiomycota incertae sedis</taxon>
        <taxon>Neocallimastigomycetes</taxon>
        <taxon>Neocallimastigales</taxon>
        <taxon>Neocallimastigaceae</taxon>
        <taxon>Piromyces</taxon>
    </lineage>
</organism>
<reference evidence="1 2" key="1">
    <citation type="submission" date="2016-08" db="EMBL/GenBank/DDBJ databases">
        <title>Genomes of anaerobic fungi encode conserved fungal cellulosomes for biomass hydrolysis.</title>
        <authorList>
            <consortium name="DOE Joint Genome Institute"/>
            <person name="Haitjema C.H."/>
            <person name="Gilmore S.P."/>
            <person name="Henske J.K."/>
            <person name="Solomon K.V."/>
            <person name="De Groot R."/>
            <person name="Kuo A."/>
            <person name="Mondo S.J."/>
            <person name="Salamov A.A."/>
            <person name="Labutti K."/>
            <person name="Zhao Z."/>
            <person name="Chiniquy J."/>
            <person name="Barry K."/>
            <person name="Brewer H.M."/>
            <person name="Purvine S.O."/>
            <person name="Wright A.T."/>
            <person name="Boxma B."/>
            <person name="Van Alen T."/>
            <person name="Hackstein J.H."/>
            <person name="Baker S.E."/>
            <person name="Grigoriev I.V."/>
            <person name="O'Malley M.A."/>
        </authorList>
    </citation>
    <scope>NUCLEOTIDE SEQUENCE [LARGE SCALE GENOMIC DNA]</scope>
    <source>
        <strain evidence="2">finn</strain>
    </source>
</reference>
<comment type="caution">
    <text evidence="1">The sequence shown here is derived from an EMBL/GenBank/DDBJ whole genome shotgun (WGS) entry which is preliminary data.</text>
</comment>
<dbReference type="EMBL" id="MCFH01000052">
    <property type="protein sequence ID" value="ORX43505.1"/>
    <property type="molecule type" value="Genomic_DNA"/>
</dbReference>
<name>A0A1Y1V017_9FUNG</name>
<keyword evidence="2" id="KW-1185">Reference proteome</keyword>
<gene>
    <name evidence="1" type="ORF">BCR36DRAFT_241269</name>
</gene>
<dbReference type="Proteomes" id="UP000193719">
    <property type="component" value="Unassembled WGS sequence"/>
</dbReference>
<evidence type="ECO:0000313" key="2">
    <source>
        <dbReference type="Proteomes" id="UP000193719"/>
    </source>
</evidence>
<feature type="non-terminal residue" evidence="1">
    <location>
        <position position="135"/>
    </location>
</feature>
<proteinExistence type="predicted"/>
<reference evidence="1 2" key="2">
    <citation type="submission" date="2016-08" db="EMBL/GenBank/DDBJ databases">
        <title>Pervasive Adenine N6-methylation of Active Genes in Fungi.</title>
        <authorList>
            <consortium name="DOE Joint Genome Institute"/>
            <person name="Mondo S.J."/>
            <person name="Dannebaum R.O."/>
            <person name="Kuo R.C."/>
            <person name="Labutti K."/>
            <person name="Haridas S."/>
            <person name="Kuo A."/>
            <person name="Salamov A."/>
            <person name="Ahrendt S.R."/>
            <person name="Lipzen A."/>
            <person name="Sullivan W."/>
            <person name="Andreopoulos W.B."/>
            <person name="Clum A."/>
            <person name="Lindquist E."/>
            <person name="Daum C."/>
            <person name="Ramamoorthy G.K."/>
            <person name="Gryganskyi A."/>
            <person name="Culley D."/>
            <person name="Magnuson J.K."/>
            <person name="James T.Y."/>
            <person name="O'Malley M.A."/>
            <person name="Stajich J.E."/>
            <person name="Spatafora J.W."/>
            <person name="Visel A."/>
            <person name="Grigoriev I.V."/>
        </authorList>
    </citation>
    <scope>NUCLEOTIDE SEQUENCE [LARGE SCALE GENOMIC DNA]</scope>
    <source>
        <strain evidence="2">finn</strain>
    </source>
</reference>
<protein>
    <submittedName>
        <fullName evidence="1">Uncharacterized protein</fullName>
    </submittedName>
</protein>